<proteinExistence type="predicted"/>
<dbReference type="InterPro" id="IPR050570">
    <property type="entry name" value="Cell_wall_metabolism_enzyme"/>
</dbReference>
<sequence length="363" mass="40035">MGRPVVMVAAGLLLILLLVAVAHSVAPEVSGKSALVQDKTGQTIKPEKESLLVRKVEGRSYFHLQELKRLGIQIDVDEEMGTVTLNEGALTLHLVREAPVLSRNHRYLPVDATPLWEGENEIWIPVEVVEVGFDRSVKVDSVKGVATVGPPAAEASAFSDHSPDSPEEISVAQMIEYLSFLSSPIEGAQVSSQPSHLPGAPRTYRGGTHEGLDYYTAASGMVIDTDTAVIAAADGIIVRVDHDYVEMSEKQRNRLLEIAARHQGQTPAHIFDKMRGRTVWIQHKNGVLTRYAHLDRVSPNLQLGDEVKRGDRVGYVGNSGTRDGVKGNDRGLHLHFDILIDDRWIWEPYTPAERRQILEGVFN</sequence>
<dbReference type="Pfam" id="PF01551">
    <property type="entry name" value="Peptidase_M23"/>
    <property type="match status" value="1"/>
</dbReference>
<reference evidence="2 3" key="1">
    <citation type="submission" date="2018-04" db="EMBL/GenBank/DDBJ databases">
        <title>Genomic Encyclopedia of Archaeal and Bacterial Type Strains, Phase II (KMG-II): from individual species to whole genera.</title>
        <authorList>
            <person name="Goeker M."/>
        </authorList>
    </citation>
    <scope>NUCLEOTIDE SEQUENCE [LARGE SCALE GENOMIC DNA]</scope>
    <source>
        <strain evidence="2 3">DSM 45169</strain>
    </source>
</reference>
<dbReference type="SUPFAM" id="SSF51261">
    <property type="entry name" value="Duplicated hybrid motif"/>
    <property type="match status" value="1"/>
</dbReference>
<evidence type="ECO:0000259" key="1">
    <source>
        <dbReference type="Pfam" id="PF01551"/>
    </source>
</evidence>
<dbReference type="PANTHER" id="PTHR21666">
    <property type="entry name" value="PEPTIDASE-RELATED"/>
    <property type="match status" value="1"/>
</dbReference>
<organism evidence="2 3">
    <name type="scientific">Desmospora activa DSM 45169</name>
    <dbReference type="NCBI Taxonomy" id="1121389"/>
    <lineage>
        <taxon>Bacteria</taxon>
        <taxon>Bacillati</taxon>
        <taxon>Bacillota</taxon>
        <taxon>Bacilli</taxon>
        <taxon>Bacillales</taxon>
        <taxon>Thermoactinomycetaceae</taxon>
        <taxon>Desmospora</taxon>
    </lineage>
</organism>
<protein>
    <submittedName>
        <fullName evidence="2">Peptidase M23-like protein</fullName>
    </submittedName>
</protein>
<evidence type="ECO:0000313" key="2">
    <source>
        <dbReference type="EMBL" id="PTM59306.1"/>
    </source>
</evidence>
<dbReference type="GO" id="GO:0004222">
    <property type="term" value="F:metalloendopeptidase activity"/>
    <property type="evidence" value="ECO:0007669"/>
    <property type="project" value="TreeGrafter"/>
</dbReference>
<dbReference type="InterPro" id="IPR011055">
    <property type="entry name" value="Dup_hybrid_motif"/>
</dbReference>
<dbReference type="InterPro" id="IPR016047">
    <property type="entry name" value="M23ase_b-sheet_dom"/>
</dbReference>
<evidence type="ECO:0000313" key="3">
    <source>
        <dbReference type="Proteomes" id="UP000241639"/>
    </source>
</evidence>
<keyword evidence="3" id="KW-1185">Reference proteome</keyword>
<accession>A0A2T4ZBS4</accession>
<dbReference type="Proteomes" id="UP000241639">
    <property type="component" value="Unassembled WGS sequence"/>
</dbReference>
<gene>
    <name evidence="2" type="ORF">C8J48_1914</name>
</gene>
<name>A0A2T4ZBS4_9BACL</name>
<dbReference type="AlphaFoldDB" id="A0A2T4ZBS4"/>
<dbReference type="Gene3D" id="2.70.70.10">
    <property type="entry name" value="Glucose Permease (Domain IIA)"/>
    <property type="match status" value="1"/>
</dbReference>
<dbReference type="OrthoDB" id="30934at2"/>
<dbReference type="CDD" id="cd12797">
    <property type="entry name" value="M23_peptidase"/>
    <property type="match status" value="1"/>
</dbReference>
<dbReference type="RefSeq" id="WP_107726197.1">
    <property type="nucleotide sequence ID" value="NZ_PZZP01000001.1"/>
</dbReference>
<dbReference type="EMBL" id="PZZP01000001">
    <property type="protein sequence ID" value="PTM59306.1"/>
    <property type="molecule type" value="Genomic_DNA"/>
</dbReference>
<comment type="caution">
    <text evidence="2">The sequence shown here is derived from an EMBL/GenBank/DDBJ whole genome shotgun (WGS) entry which is preliminary data.</text>
</comment>
<feature type="domain" description="M23ase beta-sheet core" evidence="1">
    <location>
        <begin position="225"/>
        <end position="341"/>
    </location>
</feature>
<dbReference type="PANTHER" id="PTHR21666:SF270">
    <property type="entry name" value="MUREIN HYDROLASE ACTIVATOR ENVC"/>
    <property type="match status" value="1"/>
</dbReference>